<organism evidence="8">
    <name type="scientific">Bionectria ochroleuca</name>
    <name type="common">Gliocladium roseum</name>
    <dbReference type="NCBI Taxonomy" id="29856"/>
    <lineage>
        <taxon>Eukaryota</taxon>
        <taxon>Fungi</taxon>
        <taxon>Dikarya</taxon>
        <taxon>Ascomycota</taxon>
        <taxon>Pezizomycotina</taxon>
        <taxon>Sordariomycetes</taxon>
        <taxon>Hypocreomycetidae</taxon>
        <taxon>Hypocreales</taxon>
        <taxon>Bionectriaceae</taxon>
        <taxon>Clonostachys</taxon>
    </lineage>
</organism>
<keyword evidence="5" id="KW-0539">Nucleus</keyword>
<feature type="non-terminal residue" evidence="8">
    <location>
        <position position="795"/>
    </location>
</feature>
<dbReference type="GO" id="GO:0005634">
    <property type="term" value="C:nucleus"/>
    <property type="evidence" value="ECO:0007669"/>
    <property type="project" value="UniProtKB-SubCell"/>
</dbReference>
<dbReference type="Pfam" id="PF00172">
    <property type="entry name" value="Zn_clus"/>
    <property type="match status" value="1"/>
</dbReference>
<feature type="region of interest" description="Disordered" evidence="6">
    <location>
        <begin position="733"/>
        <end position="760"/>
    </location>
</feature>
<feature type="region of interest" description="Disordered" evidence="6">
    <location>
        <begin position="235"/>
        <end position="282"/>
    </location>
</feature>
<evidence type="ECO:0000256" key="6">
    <source>
        <dbReference type="SAM" id="MobiDB-lite"/>
    </source>
</evidence>
<dbReference type="InterPro" id="IPR051089">
    <property type="entry name" value="prtT"/>
</dbReference>
<dbReference type="GO" id="GO:0000976">
    <property type="term" value="F:transcription cis-regulatory region binding"/>
    <property type="evidence" value="ECO:0007669"/>
    <property type="project" value="TreeGrafter"/>
</dbReference>
<dbReference type="CDD" id="cd00067">
    <property type="entry name" value="GAL4"/>
    <property type="match status" value="1"/>
</dbReference>
<feature type="region of interest" description="Disordered" evidence="6">
    <location>
        <begin position="689"/>
        <end position="709"/>
    </location>
</feature>
<dbReference type="EMBL" id="CDPU01000018">
    <property type="protein sequence ID" value="CEO50328.1"/>
    <property type="molecule type" value="Genomic_DNA"/>
</dbReference>
<evidence type="ECO:0000256" key="4">
    <source>
        <dbReference type="ARBA" id="ARBA00023163"/>
    </source>
</evidence>
<dbReference type="PROSITE" id="PS00463">
    <property type="entry name" value="ZN2_CY6_FUNGAL_1"/>
    <property type="match status" value="1"/>
</dbReference>
<sequence length="795" mass="87347">GDLPATHPNANRFYGVGNNNPLTHYSSISYLRQSRRLAFNLIPCSHRCPARISKPPIIRKSSRPIVCVQRANPRLFPVMAPGEPEPVLKTHHPVLAPRPTVHGASSPRPRAALGFQQGGIAQRYEGHKGGSRVITRVRIACQHCRQSKLRCEGSFGGSHPCQRCSELRRPCVFDNKLRRVSKKATLSDIADQVNLLKTFSALPPNDATLTAVPVSSSLPQQRTAVNLTSVGNQQLLDGCQRPLPGGDLDSDRFRERERSRSNTSASNYGELPAQSLHGPSSSRNLESVELTADEVESYFEIFHTSYHPIFPILSSSVSPDSIYDSSPLLFWTIIVTAARHDAADFSLLLSLLPAVRKLLWSTIPATPHTLPSLQAMAILCLWGFPVSTMPEDTTFILSGILQSAALHVGLHRPDILELYSRTRSTLGRPELLQAVRCWCSIYLAIEGASIGNGHPPGLANDHTVEKASIESNPYELPESLHMAIVTQLFCDKIHVAFGKNNTFKISLINDHESRLRELETRLGSFKSRSASIHFLAASFQLKSYSLFDDEDSVERRLVVLRAFDLGVQYIEALRQGEKDGFPSRYAPFMTLRVCLSAAVFISKVLHSSYGQFVDQRVGKAAFSACIPFFKQSSVEDNDMAGRTTTILSQFIAHDGLWQWRERYAGTPSNGAPSIPPPLISPVSMAVDNSPLAVGRPGTSPTGNAEPSDFSNLTGQDEGGFTDINAIYVDSQQQETIHQQEPSPGLSLAGEPELGSWADMSGNDDALTGIDFVDQDAMHFDLLFPNYIMDSNTSIE</sequence>
<dbReference type="InterPro" id="IPR001138">
    <property type="entry name" value="Zn2Cys6_DnaBD"/>
</dbReference>
<dbReference type="SMART" id="SM00066">
    <property type="entry name" value="GAL4"/>
    <property type="match status" value="1"/>
</dbReference>
<evidence type="ECO:0000256" key="1">
    <source>
        <dbReference type="ARBA" id="ARBA00004123"/>
    </source>
</evidence>
<keyword evidence="4" id="KW-0804">Transcription</keyword>
<evidence type="ECO:0000256" key="5">
    <source>
        <dbReference type="ARBA" id="ARBA00023242"/>
    </source>
</evidence>
<gene>
    <name evidence="8" type="ORF">BN869_000006386_1</name>
</gene>
<dbReference type="PANTHER" id="PTHR31845:SF21">
    <property type="entry name" value="REGULATORY PROTEIN LEU3"/>
    <property type="match status" value="1"/>
</dbReference>
<reference evidence="8" key="1">
    <citation type="submission" date="2015-01" db="EMBL/GenBank/DDBJ databases">
        <authorList>
            <person name="Durling Mikael"/>
        </authorList>
    </citation>
    <scope>NUCLEOTIDE SEQUENCE</scope>
</reference>
<comment type="subcellular location">
    <subcellularLocation>
        <location evidence="1">Nucleus</location>
    </subcellularLocation>
</comment>
<feature type="domain" description="Zn(2)-C6 fungal-type" evidence="7">
    <location>
        <begin position="140"/>
        <end position="173"/>
    </location>
</feature>
<proteinExistence type="predicted"/>
<evidence type="ECO:0000256" key="2">
    <source>
        <dbReference type="ARBA" id="ARBA00023015"/>
    </source>
</evidence>
<dbReference type="PANTHER" id="PTHR31845">
    <property type="entry name" value="FINGER DOMAIN PROTEIN, PUTATIVE-RELATED"/>
    <property type="match status" value="1"/>
</dbReference>
<keyword evidence="2" id="KW-0805">Transcription regulation</keyword>
<feature type="compositionally biased region" description="Basic and acidic residues" evidence="6">
    <location>
        <begin position="249"/>
        <end position="260"/>
    </location>
</feature>
<dbReference type="Gene3D" id="4.10.240.10">
    <property type="entry name" value="Zn(2)-C6 fungal-type DNA-binding domain"/>
    <property type="match status" value="1"/>
</dbReference>
<evidence type="ECO:0000259" key="7">
    <source>
        <dbReference type="PROSITE" id="PS50048"/>
    </source>
</evidence>
<dbReference type="PROSITE" id="PS50048">
    <property type="entry name" value="ZN2_CY6_FUNGAL_2"/>
    <property type="match status" value="1"/>
</dbReference>
<feature type="compositionally biased region" description="Polar residues" evidence="6">
    <location>
        <begin position="698"/>
        <end position="709"/>
    </location>
</feature>
<keyword evidence="3" id="KW-0238">DNA-binding</keyword>
<feature type="non-terminal residue" evidence="8">
    <location>
        <position position="1"/>
    </location>
</feature>
<dbReference type="GO" id="GO:0008270">
    <property type="term" value="F:zinc ion binding"/>
    <property type="evidence" value="ECO:0007669"/>
    <property type="project" value="InterPro"/>
</dbReference>
<dbReference type="InterPro" id="IPR036864">
    <property type="entry name" value="Zn2-C6_fun-type_DNA-bd_sf"/>
</dbReference>
<dbReference type="AlphaFoldDB" id="A0A0B7JZ15"/>
<dbReference type="SUPFAM" id="SSF57701">
    <property type="entry name" value="Zn2/Cys6 DNA-binding domain"/>
    <property type="match status" value="1"/>
</dbReference>
<evidence type="ECO:0000313" key="8">
    <source>
        <dbReference type="EMBL" id="CEO50328.1"/>
    </source>
</evidence>
<dbReference type="CDD" id="cd12148">
    <property type="entry name" value="fungal_TF_MHR"/>
    <property type="match status" value="1"/>
</dbReference>
<evidence type="ECO:0000256" key="3">
    <source>
        <dbReference type="ARBA" id="ARBA00023125"/>
    </source>
</evidence>
<name>A0A0B7JZ15_BIOOC</name>
<accession>A0A0B7JZ15</accession>
<dbReference type="GO" id="GO:0000981">
    <property type="term" value="F:DNA-binding transcription factor activity, RNA polymerase II-specific"/>
    <property type="evidence" value="ECO:0007669"/>
    <property type="project" value="InterPro"/>
</dbReference>
<protein>
    <recommendedName>
        <fullName evidence="7">Zn(2)-C6 fungal-type domain-containing protein</fullName>
    </recommendedName>
</protein>